<accession>A0A5B6WKT7</accession>
<proteinExistence type="predicted"/>
<dbReference type="OrthoDB" id="1435943at2759"/>
<organism evidence="1 2">
    <name type="scientific">Gossypium australe</name>
    <dbReference type="NCBI Taxonomy" id="47621"/>
    <lineage>
        <taxon>Eukaryota</taxon>
        <taxon>Viridiplantae</taxon>
        <taxon>Streptophyta</taxon>
        <taxon>Embryophyta</taxon>
        <taxon>Tracheophyta</taxon>
        <taxon>Spermatophyta</taxon>
        <taxon>Magnoliopsida</taxon>
        <taxon>eudicotyledons</taxon>
        <taxon>Gunneridae</taxon>
        <taxon>Pentapetalae</taxon>
        <taxon>rosids</taxon>
        <taxon>malvids</taxon>
        <taxon>Malvales</taxon>
        <taxon>Malvaceae</taxon>
        <taxon>Malvoideae</taxon>
        <taxon>Gossypium</taxon>
    </lineage>
</organism>
<dbReference type="PANTHER" id="PTHR33710">
    <property type="entry name" value="BNAC02G09200D PROTEIN"/>
    <property type="match status" value="1"/>
</dbReference>
<name>A0A5B6WKT7_9ROSI</name>
<dbReference type="InterPro" id="IPR036691">
    <property type="entry name" value="Endo/exonu/phosph_ase_sf"/>
</dbReference>
<evidence type="ECO:0000313" key="2">
    <source>
        <dbReference type="Proteomes" id="UP000325315"/>
    </source>
</evidence>
<protein>
    <submittedName>
        <fullName evidence="1">Exo_endo_phos domain-containing protein</fullName>
    </submittedName>
</protein>
<dbReference type="EMBL" id="SMMG02000003">
    <property type="protein sequence ID" value="KAA3481796.1"/>
    <property type="molecule type" value="Genomic_DNA"/>
</dbReference>
<comment type="caution">
    <text evidence="1">The sequence shown here is derived from an EMBL/GenBank/DDBJ whole genome shotgun (WGS) entry which is preliminary data.</text>
</comment>
<dbReference type="Gene3D" id="3.60.10.10">
    <property type="entry name" value="Endonuclease/exonuclease/phosphatase"/>
    <property type="match status" value="1"/>
</dbReference>
<dbReference type="Proteomes" id="UP000325315">
    <property type="component" value="Unassembled WGS sequence"/>
</dbReference>
<gene>
    <name evidence="1" type="ORF">EPI10_022133</name>
</gene>
<dbReference type="SUPFAM" id="SSF56219">
    <property type="entry name" value="DNase I-like"/>
    <property type="match status" value="1"/>
</dbReference>
<reference evidence="2" key="1">
    <citation type="journal article" date="2019" name="Plant Biotechnol. J.">
        <title>Genome sequencing of the Australian wild diploid species Gossypium australe highlights disease resistance and delayed gland morphogenesis.</title>
        <authorList>
            <person name="Cai Y."/>
            <person name="Cai X."/>
            <person name="Wang Q."/>
            <person name="Wang P."/>
            <person name="Zhang Y."/>
            <person name="Cai C."/>
            <person name="Xu Y."/>
            <person name="Wang K."/>
            <person name="Zhou Z."/>
            <person name="Wang C."/>
            <person name="Geng S."/>
            <person name="Li B."/>
            <person name="Dong Q."/>
            <person name="Hou Y."/>
            <person name="Wang H."/>
            <person name="Ai P."/>
            <person name="Liu Z."/>
            <person name="Yi F."/>
            <person name="Sun M."/>
            <person name="An G."/>
            <person name="Cheng J."/>
            <person name="Zhang Y."/>
            <person name="Shi Q."/>
            <person name="Xie Y."/>
            <person name="Shi X."/>
            <person name="Chang Y."/>
            <person name="Huang F."/>
            <person name="Chen Y."/>
            <person name="Hong S."/>
            <person name="Mi L."/>
            <person name="Sun Q."/>
            <person name="Zhang L."/>
            <person name="Zhou B."/>
            <person name="Peng R."/>
            <person name="Zhang X."/>
            <person name="Liu F."/>
        </authorList>
    </citation>
    <scope>NUCLEOTIDE SEQUENCE [LARGE SCALE GENOMIC DNA]</scope>
    <source>
        <strain evidence="2">cv. PA1801</strain>
    </source>
</reference>
<keyword evidence="2" id="KW-1185">Reference proteome</keyword>
<sequence length="180" mass="21171">MNGIDVDAIGWKEGINLSLKSYSRSHIDVEVEEENGVGKWRLTGFYEEPVEQNRRESNLPWLVVGDFNEILFSFEKQDGRMREKRQMEAFRKVLEDCELADFGFSGQWYTWERGRLASNNIREKLDRGVANPKWWDLFTNFEVNRLQHSFSDHCPVMVSTNTNGGKYNSSQSRRFRFNAD</sequence>
<evidence type="ECO:0000313" key="1">
    <source>
        <dbReference type="EMBL" id="KAA3481796.1"/>
    </source>
</evidence>
<dbReference type="AlphaFoldDB" id="A0A5B6WKT7"/>
<dbReference type="PANTHER" id="PTHR33710:SF62">
    <property type="entry name" value="DUF4283 DOMAIN PROTEIN"/>
    <property type="match status" value="1"/>
</dbReference>